<feature type="domain" description="DUF7144" evidence="2">
    <location>
        <begin position="29"/>
        <end position="142"/>
    </location>
</feature>
<evidence type="ECO:0000313" key="3">
    <source>
        <dbReference type="EMBL" id="GGO55450.1"/>
    </source>
</evidence>
<feature type="transmembrane region" description="Helical" evidence="1">
    <location>
        <begin position="32"/>
        <end position="52"/>
    </location>
</feature>
<keyword evidence="1" id="KW-0472">Membrane</keyword>
<dbReference type="RefSeq" id="WP_229712135.1">
    <property type="nucleotide sequence ID" value="NZ_BMMP01000017.1"/>
</dbReference>
<feature type="transmembrane region" description="Helical" evidence="1">
    <location>
        <begin position="98"/>
        <end position="117"/>
    </location>
</feature>
<reference evidence="4" key="1">
    <citation type="journal article" date="2019" name="Int. J. Syst. Evol. Microbiol.">
        <title>The Global Catalogue of Microorganisms (GCM) 10K type strain sequencing project: providing services to taxonomists for standard genome sequencing and annotation.</title>
        <authorList>
            <consortium name="The Broad Institute Genomics Platform"/>
            <consortium name="The Broad Institute Genome Sequencing Center for Infectious Disease"/>
            <person name="Wu L."/>
            <person name="Ma J."/>
        </authorList>
    </citation>
    <scope>NUCLEOTIDE SEQUENCE [LARGE SCALE GENOMIC DNA]</scope>
    <source>
        <strain evidence="4">CGMCC 4.7178</strain>
    </source>
</reference>
<dbReference type="Proteomes" id="UP000631535">
    <property type="component" value="Unassembled WGS sequence"/>
</dbReference>
<proteinExistence type="predicted"/>
<dbReference type="InterPro" id="IPR055568">
    <property type="entry name" value="DUF7144"/>
</dbReference>
<keyword evidence="4" id="KW-1185">Reference proteome</keyword>
<evidence type="ECO:0000259" key="2">
    <source>
        <dbReference type="Pfam" id="PF23636"/>
    </source>
</evidence>
<keyword evidence="1" id="KW-1133">Transmembrane helix</keyword>
<evidence type="ECO:0000256" key="1">
    <source>
        <dbReference type="SAM" id="Phobius"/>
    </source>
</evidence>
<dbReference type="Pfam" id="PF23636">
    <property type="entry name" value="DUF7144"/>
    <property type="match status" value="1"/>
</dbReference>
<organism evidence="3 4">
    <name type="scientific">Streptomyces daqingensis</name>
    <dbReference type="NCBI Taxonomy" id="1472640"/>
    <lineage>
        <taxon>Bacteria</taxon>
        <taxon>Bacillati</taxon>
        <taxon>Actinomycetota</taxon>
        <taxon>Actinomycetes</taxon>
        <taxon>Kitasatosporales</taxon>
        <taxon>Streptomycetaceae</taxon>
        <taxon>Streptomyces</taxon>
    </lineage>
</organism>
<feature type="transmembrane region" description="Helical" evidence="1">
    <location>
        <begin position="123"/>
        <end position="143"/>
    </location>
</feature>
<protein>
    <recommendedName>
        <fullName evidence="2">DUF7144 domain-containing protein</fullName>
    </recommendedName>
</protein>
<dbReference type="EMBL" id="BMMP01000017">
    <property type="protein sequence ID" value="GGO55450.1"/>
    <property type="molecule type" value="Genomic_DNA"/>
</dbReference>
<gene>
    <name evidence="3" type="ORF">GCM10012287_46750</name>
</gene>
<keyword evidence="1" id="KW-0812">Transmembrane</keyword>
<comment type="caution">
    <text evidence="3">The sequence shown here is derived from an EMBL/GenBank/DDBJ whole genome shotgun (WGS) entry which is preliminary data.</text>
</comment>
<feature type="transmembrane region" description="Helical" evidence="1">
    <location>
        <begin position="72"/>
        <end position="91"/>
    </location>
</feature>
<sequence>MATHAASGGAHSGTAVRHTGKPTTMFSGWTRLAGALMFFGGLLAVSSGVAALREDAVFASTSNYAFDYSLTGWGWVHLFLGAAIAVAGLAVMMTGATWARWIGITLAGLGMIASFMWLPYFPLWAVITLAIDVFIIWALCAGMNTRSQAST</sequence>
<accession>A0ABQ2MN91</accession>
<name>A0ABQ2MN91_9ACTN</name>
<evidence type="ECO:0000313" key="4">
    <source>
        <dbReference type="Proteomes" id="UP000631535"/>
    </source>
</evidence>